<keyword evidence="6 8" id="KW-0663">Pyridoxal phosphate</keyword>
<comment type="cofactor">
    <cofactor evidence="1 8">
        <name>pyridoxal 5'-phosphate</name>
        <dbReference type="ChEBI" id="CHEBI:597326"/>
    </cofactor>
</comment>
<keyword evidence="10" id="KW-0479">Metal-binding</keyword>
<dbReference type="PANTHER" id="PTHR45677">
    <property type="entry name" value="GLUTAMATE DECARBOXYLASE-RELATED"/>
    <property type="match status" value="1"/>
</dbReference>
<keyword evidence="10" id="KW-0408">Iron</keyword>
<dbReference type="EMBL" id="JABANN010000025">
    <property type="protein sequence ID" value="KAF4674750.1"/>
    <property type="molecule type" value="Genomic_DNA"/>
</dbReference>
<evidence type="ECO:0000256" key="7">
    <source>
        <dbReference type="ARBA" id="ARBA00023239"/>
    </source>
</evidence>
<dbReference type="SUPFAM" id="SSF53383">
    <property type="entry name" value="PLP-dependent transferases"/>
    <property type="match status" value="1"/>
</dbReference>
<evidence type="ECO:0000256" key="1">
    <source>
        <dbReference type="ARBA" id="ARBA00001933"/>
    </source>
</evidence>
<organism evidence="11 12">
    <name type="scientific">Perkinsus olseni</name>
    <name type="common">Perkinsus atlanticus</name>
    <dbReference type="NCBI Taxonomy" id="32597"/>
    <lineage>
        <taxon>Eukaryota</taxon>
        <taxon>Sar</taxon>
        <taxon>Alveolata</taxon>
        <taxon>Perkinsozoa</taxon>
        <taxon>Perkinsea</taxon>
        <taxon>Perkinsida</taxon>
        <taxon>Perkinsidae</taxon>
        <taxon>Perkinsus</taxon>
    </lineage>
</organism>
<evidence type="ECO:0000313" key="11">
    <source>
        <dbReference type="EMBL" id="KAF4674750.1"/>
    </source>
</evidence>
<dbReference type="GO" id="GO:0019752">
    <property type="term" value="P:carboxylic acid metabolic process"/>
    <property type="evidence" value="ECO:0007669"/>
    <property type="project" value="InterPro"/>
</dbReference>
<dbReference type="GO" id="GO:0016831">
    <property type="term" value="F:carboxy-lyase activity"/>
    <property type="evidence" value="ECO:0007669"/>
    <property type="project" value="UniProtKB-KW"/>
</dbReference>
<comment type="similarity">
    <text evidence="3">Belongs to the group II decarboxylase family.</text>
</comment>
<dbReference type="InterPro" id="IPR010300">
    <property type="entry name" value="CDO_1"/>
</dbReference>
<dbReference type="PANTHER" id="PTHR45677:SF8">
    <property type="entry name" value="CYSTEINE SULFINIC ACID DECARBOXYLASE"/>
    <property type="match status" value="1"/>
</dbReference>
<dbReference type="Pfam" id="PF00282">
    <property type="entry name" value="Pyridoxal_deC"/>
    <property type="match status" value="1"/>
</dbReference>
<dbReference type="GO" id="GO:0017172">
    <property type="term" value="F:cysteine dioxygenase activity"/>
    <property type="evidence" value="ECO:0007669"/>
    <property type="project" value="UniProtKB-EC"/>
</dbReference>
<sequence length="861" mass="95480">MPVNSPATASMLTGEIAAPENQKVIADGVGFDDGSSPRADPGCAPIVCLEVLENELTRVLHNRADSNRLEKAKKVLERYKGNDWIIHQSCPSQHGFHVCGYSRVKVRHRTDLFQLLVLTWSPRSRSPIHNHPCERCFLMPLQGDLHEERYEVEEEGPTGLSHKLIERTPIPIRTAAWIDNSLGWHAIENSGDGLGVSLHCYIPAYSQCKIIDTMSKEIRSVACLPKDVCVQPLHEAVMERTRKYIAAQEDCCSDDNPPIPVVSARGKQDIESAFASASCPIAFEEECPPMDDDCLKRAVDFTCDLSVNTGHLFFFNQLFARADPLAVAAEGLTAALNVNMYTFEMAPVMLLMEHRLLQHMASFLGWYEHKVGDTGRSTPTLEDDGLTLTRLASGLSDRATEQFDGMLLPGASHCNITALHVARQQLFPDTIEEGLMGTSAKAGGKEMGAPRGRLMVFTSANSHCSMERGCMMLGLGRKSLVFVKCDPETCQMIPEELEKAIKAEILNGNTPFFVNATAGSTVAGAFDDCNALAEIAERYRCWLHVDGALGASFLLARGEDPYDSLTRGMEKADSISWNLHKLLGVPLQCSALLCRHPGCLKAAHEEQHGSEAFPCLSPLDTVYCSSMSGRKADAFKAWILWKKMGDCGMANRVRLVYTHTQEFAAMLRSFPVRKQFDEAQQLYEDPIIEKGPSDVDGANDNAFHLAFEPTSACTCFWWVPYDLRERFMKEGPHALSRELFTVACRMRSALLSEGSLMISFYSTDEKPAFWRIPNINPEISHEHMWAILKIVNRVGHFCFPPGTKKWEKDLCRPGECAVRSRLSSPALNPGSWSVPPEFDELKKTRSAAQLLGGIEGTGEFI</sequence>
<dbReference type="GO" id="GO:0005506">
    <property type="term" value="F:iron ion binding"/>
    <property type="evidence" value="ECO:0007669"/>
    <property type="project" value="InterPro"/>
</dbReference>
<evidence type="ECO:0000256" key="8">
    <source>
        <dbReference type="PIRSR" id="PIRSR602129-50"/>
    </source>
</evidence>
<dbReference type="Proteomes" id="UP000572268">
    <property type="component" value="Unassembled WGS sequence"/>
</dbReference>
<dbReference type="InterPro" id="IPR002129">
    <property type="entry name" value="PyrdxlP-dep_de-COase"/>
</dbReference>
<keyword evidence="7" id="KW-0456">Lyase</keyword>
<feature type="modified residue" description="N6-(pyridoxal phosphate)lysine" evidence="8">
    <location>
        <position position="581"/>
    </location>
</feature>
<dbReference type="InterPro" id="IPR011051">
    <property type="entry name" value="RmlC_Cupin_sf"/>
</dbReference>
<dbReference type="GO" id="GO:0030170">
    <property type="term" value="F:pyridoxal phosphate binding"/>
    <property type="evidence" value="ECO:0007669"/>
    <property type="project" value="InterPro"/>
</dbReference>
<dbReference type="Gene3D" id="3.40.640.10">
    <property type="entry name" value="Type I PLP-dependent aspartate aminotransferase-like (Major domain)"/>
    <property type="match status" value="1"/>
</dbReference>
<evidence type="ECO:0000256" key="5">
    <source>
        <dbReference type="ARBA" id="ARBA00022793"/>
    </source>
</evidence>
<dbReference type="InterPro" id="IPR015421">
    <property type="entry name" value="PyrdxlP-dep_Trfase_major"/>
</dbReference>
<dbReference type="CDD" id="cd10548">
    <property type="entry name" value="cupin_CDO"/>
    <property type="match status" value="1"/>
</dbReference>
<dbReference type="Gene3D" id="3.90.1150.170">
    <property type="match status" value="2"/>
</dbReference>
<dbReference type="PROSITE" id="PS00392">
    <property type="entry name" value="DDC_GAD_HDC_YDC"/>
    <property type="match status" value="1"/>
</dbReference>
<protein>
    <recommendedName>
        <fullName evidence="4">cysteine dioxygenase</fullName>
        <ecNumber evidence="4">1.13.11.20</ecNumber>
    </recommendedName>
</protein>
<feature type="cross-link" description="3'-(S-cysteinyl)-tyrosine (Cys-Tyr)" evidence="9">
    <location>
        <begin position="136"/>
        <end position="201"/>
    </location>
</feature>
<gene>
    <name evidence="11" type="primary">GAD2_3</name>
    <name evidence="11" type="ORF">FOL46_004010</name>
</gene>
<evidence type="ECO:0000313" key="12">
    <source>
        <dbReference type="Proteomes" id="UP000572268"/>
    </source>
</evidence>
<keyword evidence="5" id="KW-0210">Decarboxylase</keyword>
<evidence type="ECO:0000256" key="9">
    <source>
        <dbReference type="PIRSR" id="PIRSR610300-50"/>
    </source>
</evidence>
<evidence type="ECO:0000256" key="4">
    <source>
        <dbReference type="ARBA" id="ARBA00013133"/>
    </source>
</evidence>
<proteinExistence type="inferred from homology"/>
<evidence type="ECO:0000256" key="3">
    <source>
        <dbReference type="ARBA" id="ARBA00009533"/>
    </source>
</evidence>
<dbReference type="Gene3D" id="2.60.120.10">
    <property type="entry name" value="Jelly Rolls"/>
    <property type="match status" value="1"/>
</dbReference>
<feature type="binding site" evidence="10">
    <location>
        <position position="131"/>
    </location>
    <ligand>
        <name>Fe cation</name>
        <dbReference type="ChEBI" id="CHEBI:24875"/>
        <note>catalytic</note>
    </ligand>
</feature>
<dbReference type="EC" id="1.13.11.20" evidence="4"/>
<reference evidence="11 12" key="1">
    <citation type="submission" date="2020-04" db="EMBL/GenBank/DDBJ databases">
        <title>Perkinsus olseni comparative genomics.</title>
        <authorList>
            <person name="Bogema D.R."/>
        </authorList>
    </citation>
    <scope>NUCLEOTIDE SEQUENCE [LARGE SCALE GENOMIC DNA]</scope>
    <source>
        <strain evidence="11">ATCC PRA-31</strain>
    </source>
</reference>
<keyword evidence="9" id="KW-0883">Thioether bond</keyword>
<dbReference type="InterPro" id="IPR015424">
    <property type="entry name" value="PyrdxlP-dep_Trfase"/>
</dbReference>
<comment type="caution">
    <text evidence="11">The sequence shown here is derived from an EMBL/GenBank/DDBJ whole genome shotgun (WGS) entry which is preliminary data.</text>
</comment>
<dbReference type="InterPro" id="IPR021115">
    <property type="entry name" value="Pyridoxal-P_BS"/>
</dbReference>
<dbReference type="GO" id="GO:0005737">
    <property type="term" value="C:cytoplasm"/>
    <property type="evidence" value="ECO:0007669"/>
    <property type="project" value="TreeGrafter"/>
</dbReference>
<evidence type="ECO:0000256" key="6">
    <source>
        <dbReference type="ARBA" id="ARBA00022898"/>
    </source>
</evidence>
<dbReference type="AlphaFoldDB" id="A0A7J6MU56"/>
<evidence type="ECO:0000256" key="10">
    <source>
        <dbReference type="PIRSR" id="PIRSR610300-51"/>
    </source>
</evidence>
<accession>A0A7J6MU56</accession>
<feature type="binding site" evidence="10">
    <location>
        <position position="129"/>
    </location>
    <ligand>
        <name>Fe cation</name>
        <dbReference type="ChEBI" id="CHEBI:24875"/>
        <note>catalytic</note>
    </ligand>
</feature>
<comment type="similarity">
    <text evidence="2">Belongs to the cysteine dioxygenase family.</text>
</comment>
<dbReference type="SUPFAM" id="SSF51182">
    <property type="entry name" value="RmlC-like cupins"/>
    <property type="match status" value="1"/>
</dbReference>
<dbReference type="InterPro" id="IPR014710">
    <property type="entry name" value="RmlC-like_jellyroll"/>
</dbReference>
<feature type="binding site" evidence="10">
    <location>
        <position position="185"/>
    </location>
    <ligand>
        <name>Fe cation</name>
        <dbReference type="ChEBI" id="CHEBI:24875"/>
        <note>catalytic</note>
    </ligand>
</feature>
<name>A0A7J6MU56_PEROL</name>
<dbReference type="Pfam" id="PF05995">
    <property type="entry name" value="CDO_I"/>
    <property type="match status" value="1"/>
</dbReference>
<evidence type="ECO:0000256" key="2">
    <source>
        <dbReference type="ARBA" id="ARBA00006622"/>
    </source>
</evidence>